<feature type="domain" description="FATC" evidence="4">
    <location>
        <begin position="3694"/>
        <end position="3726"/>
    </location>
</feature>
<evidence type="ECO:0000259" key="3">
    <source>
        <dbReference type="PROSITE" id="PS50290"/>
    </source>
</evidence>
<reference evidence="5 6" key="1">
    <citation type="submission" date="2018-10" db="EMBL/GenBank/DDBJ databases">
        <authorList>
            <consortium name="Pathogen Informatics"/>
        </authorList>
    </citation>
    <scope>NUCLEOTIDE SEQUENCE [LARGE SCALE GENOMIC DNA]</scope>
</reference>
<dbReference type="PROSITE" id="PS50290">
    <property type="entry name" value="PI3_4_KINASE_3"/>
    <property type="match status" value="1"/>
</dbReference>
<evidence type="ECO:0000256" key="2">
    <source>
        <dbReference type="SAM" id="MobiDB-lite"/>
    </source>
</evidence>
<organism evidence="5 6">
    <name type="scientific">Mesocestoides corti</name>
    <name type="common">Flatworm</name>
    <dbReference type="NCBI Taxonomy" id="53468"/>
    <lineage>
        <taxon>Eukaryota</taxon>
        <taxon>Metazoa</taxon>
        <taxon>Spiralia</taxon>
        <taxon>Lophotrochozoa</taxon>
        <taxon>Platyhelminthes</taxon>
        <taxon>Cestoda</taxon>
        <taxon>Eucestoda</taxon>
        <taxon>Cyclophyllidea</taxon>
        <taxon>Mesocestoididae</taxon>
        <taxon>Mesocestoides</taxon>
    </lineage>
</organism>
<dbReference type="GO" id="GO:0005737">
    <property type="term" value="C:cytoplasm"/>
    <property type="evidence" value="ECO:0007669"/>
    <property type="project" value="TreeGrafter"/>
</dbReference>
<dbReference type="GO" id="GO:0031931">
    <property type="term" value="C:TORC1 complex"/>
    <property type="evidence" value="ECO:0007669"/>
    <property type="project" value="TreeGrafter"/>
</dbReference>
<dbReference type="Pfam" id="PF15785">
    <property type="entry name" value="SMG1"/>
    <property type="match status" value="1"/>
</dbReference>
<dbReference type="SUPFAM" id="SSF56112">
    <property type="entry name" value="Protein kinase-like (PK-like)"/>
    <property type="match status" value="1"/>
</dbReference>
<feature type="compositionally biased region" description="Low complexity" evidence="2">
    <location>
        <begin position="2120"/>
        <end position="2137"/>
    </location>
</feature>
<dbReference type="SMART" id="SM00146">
    <property type="entry name" value="PI3Kc"/>
    <property type="match status" value="1"/>
</dbReference>
<dbReference type="PANTHER" id="PTHR11139:SF119">
    <property type="entry name" value="SERINE_THREONINE-PROTEIN KINASE SMG1"/>
    <property type="match status" value="1"/>
</dbReference>
<dbReference type="EMBL" id="UXSR01000480">
    <property type="protein sequence ID" value="VDD76703.1"/>
    <property type="molecule type" value="Genomic_DNA"/>
</dbReference>
<evidence type="ECO:0000313" key="6">
    <source>
        <dbReference type="Proteomes" id="UP000267029"/>
    </source>
</evidence>
<dbReference type="InterPro" id="IPR016024">
    <property type="entry name" value="ARM-type_fold"/>
</dbReference>
<name>A0A158QTD7_MESCO</name>
<evidence type="ECO:0000256" key="1">
    <source>
        <dbReference type="ARBA" id="ARBA00023161"/>
    </source>
</evidence>
<dbReference type="OrthoDB" id="10065496at2759"/>
<keyword evidence="6" id="KW-1185">Reference proteome</keyword>
<dbReference type="SMART" id="SM01345">
    <property type="entry name" value="Rapamycin_bind"/>
    <property type="match status" value="1"/>
</dbReference>
<feature type="region of interest" description="Disordered" evidence="2">
    <location>
        <begin position="2120"/>
        <end position="2144"/>
    </location>
</feature>
<accession>A0A158QTD7</accession>
<dbReference type="Pfam" id="PF00454">
    <property type="entry name" value="PI3_PI4_kinase"/>
    <property type="match status" value="1"/>
</dbReference>
<dbReference type="PROSITE" id="PS51190">
    <property type="entry name" value="FATC"/>
    <property type="match status" value="1"/>
</dbReference>
<evidence type="ECO:0000313" key="5">
    <source>
        <dbReference type="EMBL" id="VDD76703.1"/>
    </source>
</evidence>
<dbReference type="GO" id="GO:0031929">
    <property type="term" value="P:TOR signaling"/>
    <property type="evidence" value="ECO:0007669"/>
    <property type="project" value="TreeGrafter"/>
</dbReference>
<dbReference type="Proteomes" id="UP000267029">
    <property type="component" value="Unassembled WGS sequence"/>
</dbReference>
<dbReference type="PANTHER" id="PTHR11139">
    <property type="entry name" value="ATAXIA TELANGIECTASIA MUTATED ATM -RELATED"/>
    <property type="match status" value="1"/>
</dbReference>
<gene>
    <name evidence="5" type="ORF">MCOS_LOCUS2706</name>
</gene>
<dbReference type="SUPFAM" id="SSF48371">
    <property type="entry name" value="ARM repeat"/>
    <property type="match status" value="1"/>
</dbReference>
<dbReference type="Pfam" id="PF02260">
    <property type="entry name" value="FATC"/>
    <property type="match status" value="1"/>
</dbReference>
<sequence>MLVTSGADLEVRTQALFIQYAQKGYLSTELIGKRKNFPPENISPKFDHKPFNETSLAAQVAQLSTSKSQVFVDLHTSSLVKQLQFQNIGYDLEISRQKRELTSQLQALPPPFPGRLCSKLSQLMKRITSSNLSSVFRISAAKQALEIFDSINSPVLSKPSKVTKRGVAVTGSRSVETYLRVLELTVCEKHCPDELAFLIVEVCIRLVILFGLYSPESGDKESAASAPVNNGPAQANCSSVVLKISYVARMLRNLSCSSSTQYRAGMLSFISHILANCQPPVANSEDVNNDAHVLQVAATLISDLVILTDSLDQAGNVSRLARFISLVGDYNQSEFSQRFTDLADILIGWCVDSSSIHRGVAISSLLHELSFNLSRWWFDSSSSEDCYLLSESTCKMLGHLLEDADTCLQKAISEYRQTSVNIAPRRNAPAVRPLAFTEIAQNLIASNLYFAVLAGICSSVEKSRTAFPDRGCIKFSTLSIPDWLARVTNILHGLELISSVATCSSKFASTPRTYVPPSYSLPLLTYADILFHVHVVLLFTVSTMHFEGDYLRQKIGSCLSQPHDDSVFQPKTAHIQVLCELAYKLLEQTPSNSPGLVISTFKMIFGSESLLHRLKTSSSGSAEVFNLLCNLSKRHLSGCDMLAIITEMCIADFQFACTKLSGDSQLGDTENELLVLFSASLFVTILKPISDEPNRAPFANAANSRIILNLADLHRRFALCRRISQRVRLALWAILLSTLEYGVEETPECAMDLSFIIQQMFVTASVNLQELILSKRLLQSLTRPVAVQLFQPFCSYLLSLIKDPYSPVRAGDGSVFCDAIGLLIQLSANKTASPDVLELAALCANHPLPRIQSAGADLLIVSGISSFPLFESSRTVHLILQWFNSTIPDLSTSLLTSSSISAIGPGGSRSQNSNHLRTQGAFPSLPAAAGLLGLLTRGAPYISDERTSRLEILGNACDWLRRLTCLISPLPTDGRTNWYASDTSPLTIVVWFTTWSIVDYKLKVAPWANPVKTFLSIEAVVHALLSHLSKAPKYQPSTQELQGFLTSSTNAVSSQTLVRQIRQSTLAIQVLRQLEKTITNAVDGFTVALPTTPPAAHAFFKANAMTCYQWFNRVRTPLVSLASWIAPIEVGGTEASATTIWSVYSLLHQVTNSNPSQWFNLLTRFGNPETILLCAIQALQQVGAADELDLAHDYLKRFVPSPAKSTIHPFFWVHGLACLTRGHLDEGLSCLFTFLESCPYPSTDSVGAASREFVRCLLLATLLRLGNFEDAGRLCRLQLCDSVNNQNASAMCNNQGDTPPTKRKAVLQKAKQETSDDLPLRYPSVASEQLRALQKLASWDSDAISSISPSPSSAASIITEQEDKLLSTGLNSVSEVIHSIRHASNAVIPLADYTTYHDYYRHHHITPESSLPSLLFETDLLLHEPTHFPSVNDVGFGSWSLLTRKGGNLPVFLHVCEPLILTQCCDRIPSGFSKDIAMKLLRQQFGALGLSLNRENYRQLVDTINVMEEFSGVDRLRLVRYLGNLLWTSDTSSDRRVAAMNCLAQGLQRSVLETNASDRSLHAKQCLLNASVALQLFKFLESPVQSSIEEGKVKTLCEEVFSNCASDAGIGEVGDLFIMYGYNIATCLIHCITSPRNAHCLVQHLLQFTRLTAAPWVDGVPLVPPGDKTGADVATFIKSSSPSELSMRLLMFATRLSPTNASAAAWLEMANWCYWRGQKEIKSTLTEAKRILALSQPDSISTTLLDSLTSEERDSLSQLLTTELPVTNAASGAQIVAKVYTFLSNDGEDGDSNFQMHQYCVDDLSDTGIPLNNVLRQRFASHLTTGQALPIDNVALDSRLLSGCANLASTLIPRLYTLYTFAAQAYVTYLAVAGQLINEGVSVLREDSVPIERIQPLEPTTATLRLLCLINEPCRSLRRTLKNLMVHGTSDDAPTLSPPPSLSSHSGPVVWAACLPQMLVRLGHPDPAVRQCLVELLCRLIRMTSPETSGTDRALASRLVFPVIVGSKGVDCVQLDARAKSHAEIVSTLCAAGCGDMVQQVSSFIEEMRRVAILWEELWSGALTQHVDELNKKVQHFTIRFFVQANRCLLVLELQPTRLPNAATFNFQISALEQDLKRNTVSSPSTPASCTSTSLVGEVGGESSDGETRMNSLCKLKYQALLTPTFTVLQQLSSLTLDVPAQTSHEAWFQRTFKSYIEETVSSLTKFCNSPTSVDQPTPVALLQQLISRLQTLSQPLHEAGGAAGRHPSSVAGRILHLAQISPRLAALNSNLSIPLPGRSYLNLARIGPKINVFPTKTRPKRIVFWGENGHSFPYLLKCLEDLRLDSRVMQLMRLTNIAFRSSGREGVTTTKTYSVTPIGPKAGLIQMVQGAVPLFNLYKRWQQRQAADANPHSADTEPSKLVLPKPSDLFYSKLREFMPPNVVHSSGARSSWPKDVLKKVFHSLQSETPADLLTRELWAASPNMSAWWRASQTFASSLGLTSAFGYLIGLGDRHLDNLLIDLSTGRLIHIDFNVCFDEGRSLRVPELVPFRLTRILRHPLGPFCDLPALTSGKGGTFGASFLETLKLCRSIRELFRVQLQSFEIDPLMDWMRAAAKGQQTWSTFDLTYLAAYRGGCLAGSADKLPPHKRELVTKKWRVHERMCAELHRAVGFLAARFVEVGGTSEAVCEQLFSVLNVLESNLGIWRTYREKQSDVGRYQQRLAILTTEVDKSEKLDNLEARIRARDRTKQELLQVEENLANFVASMETNIVSSLQLLARWLTPDSGVFNLPTGTDEDLQRAICDYRSVARAYIMPNDSPLHFLNKDTTWFSTKRQIISTTREMLDSFPSKKNLESTFSKLTFTLSHSSQDGKAVSRLQSALTEAEMHLASLTSQHFVPPTLAHENFSSLLSQNEVDLAAFISKFDGVMILPAFKWSLIKHVAAWIHSMYALEPLQHVDLLHHHTSVIACAFSPLDPSRNPAAMPFWAGQEADAHSELQFFLITHQFLSQVIELRNNLCDLLLPKLEDAIREASCTSVGLLDRIQQVVNGGSGIAAAQCAVNQILTENDGDPLSQVFLAIHLALLNSTAEMDELSRRMTEYPITAMNWVHADLVSQAIATLQSRCTATHGATSLWGWHPISGQSMATTWMDEVYGAGMSVVLKIAVDLRQLWVGVRDGKFQHGIPAVPVASILETDFITRLADRLALVSQSALACSRLLLSLLEESGFSVRQAVYEVERVIPHQRTPPTVFVDRMIQSADFYAVSVHPPEIQALSGMAGSMLTNIFARTMSYVHKTIAAREIRAAELQVGLIRDAKRVYSWLHDTQDESDGSLRKCLTRLETALSAVRKEGDQLDVETQELCELGEAICSAERDRLCESTCVNEILTLLADRKSIWQNYDHCEKELTPLDLDLLTMKDEYNLCWPAADWPIASVPGPEESNISLIDAVSERLSLAQEELSANAEFLKSLTLALVAKDATLATSSAKSRKKRRNNPAAATAAAQLHDEGLASVTTLRQALSSFQMTFLLEVRPHIKQLVRISQVYQDEVCVRIWSPWLDDLQAWTETANRIVQKFSTFLADLSEESKKNTGEDDVVCDLAEAILVDCQHLHTELTPRLLVGIRSGIWATLGRSESALIAPTLREVGFVSDEDSSDPLDQRPCSSSSDTIVGLLPPSEIVHREQIPPQAVAAMKRLCGRLEGVDDYLLATDAASDVAMSPAEQAAACVRTAVDPDRLAAMFEGWTPWV</sequence>
<feature type="domain" description="PI3K/PI4K catalytic" evidence="3">
    <location>
        <begin position="2287"/>
        <end position="2642"/>
    </location>
</feature>
<dbReference type="InterPro" id="IPR003152">
    <property type="entry name" value="FATC_dom"/>
</dbReference>
<dbReference type="GO" id="GO:0005634">
    <property type="term" value="C:nucleus"/>
    <property type="evidence" value="ECO:0007669"/>
    <property type="project" value="TreeGrafter"/>
</dbReference>
<dbReference type="GO" id="GO:0000184">
    <property type="term" value="P:nuclear-transcribed mRNA catabolic process, nonsense-mediated decay"/>
    <property type="evidence" value="ECO:0007669"/>
    <property type="project" value="UniProtKB-KW"/>
</dbReference>
<dbReference type="InterPro" id="IPR050517">
    <property type="entry name" value="DDR_Repair_Kinase"/>
</dbReference>
<keyword evidence="1" id="KW-0866">Nonsense-mediated mRNA decay</keyword>
<proteinExistence type="predicted"/>
<protein>
    <submittedName>
        <fullName evidence="5">Uncharacterized protein</fullName>
    </submittedName>
</protein>
<dbReference type="GO" id="GO:0004674">
    <property type="term" value="F:protein serine/threonine kinase activity"/>
    <property type="evidence" value="ECO:0007669"/>
    <property type="project" value="InterPro"/>
</dbReference>
<dbReference type="GO" id="GO:0031932">
    <property type="term" value="C:TORC2 complex"/>
    <property type="evidence" value="ECO:0007669"/>
    <property type="project" value="TreeGrafter"/>
</dbReference>
<dbReference type="GO" id="GO:0016242">
    <property type="term" value="P:negative regulation of macroautophagy"/>
    <property type="evidence" value="ECO:0007669"/>
    <property type="project" value="TreeGrafter"/>
</dbReference>
<dbReference type="Gene3D" id="3.30.1010.10">
    <property type="entry name" value="Phosphatidylinositol 3-kinase Catalytic Subunit, Chain A, domain 4"/>
    <property type="match status" value="1"/>
</dbReference>
<dbReference type="Gene3D" id="1.10.1070.11">
    <property type="entry name" value="Phosphatidylinositol 3-/4-kinase, catalytic domain"/>
    <property type="match status" value="1"/>
</dbReference>
<evidence type="ECO:0000259" key="4">
    <source>
        <dbReference type="PROSITE" id="PS51190"/>
    </source>
</evidence>
<dbReference type="InterPro" id="IPR031559">
    <property type="entry name" value="SMG1"/>
</dbReference>
<dbReference type="InterPro" id="IPR011009">
    <property type="entry name" value="Kinase-like_dom_sf"/>
</dbReference>
<dbReference type="SMART" id="SM01343">
    <property type="entry name" value="FATC"/>
    <property type="match status" value="1"/>
</dbReference>
<dbReference type="InterPro" id="IPR000403">
    <property type="entry name" value="PI3/4_kinase_cat_dom"/>
</dbReference>
<dbReference type="InterPro" id="IPR036940">
    <property type="entry name" value="PI3/4_kinase_cat_sf"/>
</dbReference>
<dbReference type="STRING" id="53468.A0A158QTD7"/>